<proteinExistence type="predicted"/>
<gene>
    <name evidence="1" type="ORF">E6O51_18420</name>
</gene>
<evidence type="ECO:0000313" key="2">
    <source>
        <dbReference type="Proteomes" id="UP000307956"/>
    </source>
</evidence>
<dbReference type="Pfam" id="PF17001">
    <property type="entry name" value="T3SS_basalb_I"/>
    <property type="match status" value="1"/>
</dbReference>
<dbReference type="Proteomes" id="UP000307956">
    <property type="component" value="Unassembled WGS sequence"/>
</dbReference>
<dbReference type="InterPro" id="IPR012670">
    <property type="entry name" value="T3SS_YscI/HrpB"/>
</dbReference>
<accession>A0A4S4ADU2</accession>
<dbReference type="OrthoDB" id="8657297at2"/>
<organism evidence="1 2">
    <name type="scientific">Pseudothauera rhizosphaerae</name>
    <dbReference type="NCBI Taxonomy" id="2565932"/>
    <lineage>
        <taxon>Bacteria</taxon>
        <taxon>Pseudomonadati</taxon>
        <taxon>Pseudomonadota</taxon>
        <taxon>Betaproteobacteria</taxon>
        <taxon>Rhodocyclales</taxon>
        <taxon>Zoogloeaceae</taxon>
        <taxon>Pseudothauera</taxon>
    </lineage>
</organism>
<evidence type="ECO:0000313" key="1">
    <source>
        <dbReference type="EMBL" id="THF57272.1"/>
    </source>
</evidence>
<name>A0A4S4ADU2_9RHOO</name>
<protein>
    <submittedName>
        <fullName evidence="1">Uncharacterized protein</fullName>
    </submittedName>
</protein>
<dbReference type="GO" id="GO:0030254">
    <property type="term" value="P:protein secretion by the type III secretion system"/>
    <property type="evidence" value="ECO:0007669"/>
    <property type="project" value="InterPro"/>
</dbReference>
<keyword evidence="2" id="KW-1185">Reference proteome</keyword>
<comment type="caution">
    <text evidence="1">The sequence shown here is derived from an EMBL/GenBank/DDBJ whole genome shotgun (WGS) entry which is preliminary data.</text>
</comment>
<sequence>MEIHSNQFLILALAPNTVVAPDPAGAAAAVDATQAERFRTLVQGEAVAPAAAEGHMAVGMPPPPPGPPANMGEAILKGMDELRADFRNTWESVTKLGGPEQPAVSPHELFQFQLKVIESSFHYEMVGKVVSKAEQNLEQIVKMQ</sequence>
<reference evidence="1 2" key="1">
    <citation type="submission" date="2019-04" db="EMBL/GenBank/DDBJ databases">
        <title>Azoarcus rhizosphaerae sp. nov. isolated from rhizosphere of Ficus religiosa.</title>
        <authorList>
            <person name="Lin S.-Y."/>
            <person name="Hameed A."/>
            <person name="Hsu Y.-H."/>
            <person name="Young C.-C."/>
        </authorList>
    </citation>
    <scope>NUCLEOTIDE SEQUENCE [LARGE SCALE GENOMIC DNA]</scope>
    <source>
        <strain evidence="1 2">CC-YHH848</strain>
    </source>
</reference>
<dbReference type="AlphaFoldDB" id="A0A4S4ADU2"/>
<dbReference type="RefSeq" id="WP_136386477.1">
    <property type="nucleotide sequence ID" value="NZ_SSOD01000018.1"/>
</dbReference>
<dbReference type="EMBL" id="SSOD01000018">
    <property type="protein sequence ID" value="THF57272.1"/>
    <property type="molecule type" value="Genomic_DNA"/>
</dbReference>